<name>A0A1B9GC51_9TREE</name>
<reference evidence="2" key="2">
    <citation type="submission" date="2014-01" db="EMBL/GenBank/DDBJ databases">
        <title>Evolution of pathogenesis and genome organization in the Tremellales.</title>
        <authorList>
            <person name="Cuomo C."/>
            <person name="Litvintseva A."/>
            <person name="Heitman J."/>
            <person name="Chen Y."/>
            <person name="Sun S."/>
            <person name="Springer D."/>
            <person name="Dromer F."/>
            <person name="Young S."/>
            <person name="Zeng Q."/>
            <person name="Chapman S."/>
            <person name="Gujja S."/>
            <person name="Saif S."/>
            <person name="Birren B."/>
        </authorList>
    </citation>
    <scope>NUCLEOTIDE SEQUENCE</scope>
    <source>
        <strain evidence="2">CBS 10118</strain>
    </source>
</reference>
<dbReference type="OrthoDB" id="2576387at2759"/>
<organism evidence="2">
    <name type="scientific">Kwoniella bestiolae CBS 10118</name>
    <dbReference type="NCBI Taxonomy" id="1296100"/>
    <lineage>
        <taxon>Eukaryota</taxon>
        <taxon>Fungi</taxon>
        <taxon>Dikarya</taxon>
        <taxon>Basidiomycota</taxon>
        <taxon>Agaricomycotina</taxon>
        <taxon>Tremellomycetes</taxon>
        <taxon>Tremellales</taxon>
        <taxon>Cryptococcaceae</taxon>
        <taxon>Kwoniella</taxon>
    </lineage>
</organism>
<protein>
    <submittedName>
        <fullName evidence="2">Uncharacterized protein</fullName>
    </submittedName>
</protein>
<reference evidence="2" key="1">
    <citation type="submission" date="2013-07" db="EMBL/GenBank/DDBJ databases">
        <title>The Genome Sequence of Cryptococcus bestiolae CBS10118.</title>
        <authorList>
            <consortium name="The Broad Institute Genome Sequencing Platform"/>
            <person name="Cuomo C."/>
            <person name="Litvintseva A."/>
            <person name="Chen Y."/>
            <person name="Heitman J."/>
            <person name="Sun S."/>
            <person name="Springer D."/>
            <person name="Dromer F."/>
            <person name="Young S.K."/>
            <person name="Zeng Q."/>
            <person name="Gargeya S."/>
            <person name="Fitzgerald M."/>
            <person name="Abouelleil A."/>
            <person name="Alvarado L."/>
            <person name="Berlin A.M."/>
            <person name="Chapman S.B."/>
            <person name="Dewar J."/>
            <person name="Goldberg J."/>
            <person name="Griggs A."/>
            <person name="Gujja S."/>
            <person name="Hansen M."/>
            <person name="Howarth C."/>
            <person name="Imamovic A."/>
            <person name="Larimer J."/>
            <person name="McCowan C."/>
            <person name="Murphy C."/>
            <person name="Pearson M."/>
            <person name="Priest M."/>
            <person name="Roberts A."/>
            <person name="Saif S."/>
            <person name="Shea T."/>
            <person name="Sykes S."/>
            <person name="Wortman J."/>
            <person name="Nusbaum C."/>
            <person name="Birren B."/>
        </authorList>
    </citation>
    <scope>NUCLEOTIDE SEQUENCE [LARGE SCALE GENOMIC DNA]</scope>
    <source>
        <strain evidence="2">CBS 10118</strain>
    </source>
</reference>
<gene>
    <name evidence="2" type="ORF">I302_00079</name>
</gene>
<proteinExistence type="predicted"/>
<evidence type="ECO:0000256" key="1">
    <source>
        <dbReference type="SAM" id="MobiDB-lite"/>
    </source>
</evidence>
<accession>A0A1B9GC51</accession>
<sequence>MDKHYQQNQQQPGMYQASDGKWYPVSAMPQGHQQGGFYGQYGQQQPMAPGPQPVYIQQQGSNKGGAGAGCCACCGLSPTYRRVDGTGLASESGIVGEVIHAGYGMVIPDQYQNPGQQQMYQASDGKWYPTSSMPQGWQQQGGQGYGYGQQAYGNQQPMYPNSQPVYVQQQRGRGMGGAAAGTGIFAALCGALLCFDLGACLF</sequence>
<feature type="region of interest" description="Disordered" evidence="1">
    <location>
        <begin position="34"/>
        <end position="60"/>
    </location>
</feature>
<evidence type="ECO:0000313" key="2">
    <source>
        <dbReference type="EMBL" id="OCF28591.1"/>
    </source>
</evidence>
<dbReference type="AlphaFoldDB" id="A0A1B9GC51"/>
<feature type="region of interest" description="Disordered" evidence="1">
    <location>
        <begin position="1"/>
        <end position="21"/>
    </location>
</feature>
<feature type="compositionally biased region" description="Low complexity" evidence="1">
    <location>
        <begin position="1"/>
        <end position="11"/>
    </location>
</feature>
<dbReference type="VEuPathDB" id="FungiDB:I302_00079"/>
<dbReference type="EMBL" id="KI894018">
    <property type="protein sequence ID" value="OCF28591.1"/>
    <property type="molecule type" value="Genomic_DNA"/>
</dbReference>